<evidence type="ECO:0000313" key="7">
    <source>
        <dbReference type="Proteomes" id="UP000251993"/>
    </source>
</evidence>
<evidence type="ECO:0000313" key="6">
    <source>
        <dbReference type="EMBL" id="AXE20171.1"/>
    </source>
</evidence>
<dbReference type="Pfam" id="PF17210">
    <property type="entry name" value="SdrD_B"/>
    <property type="match status" value="1"/>
</dbReference>
<evidence type="ECO:0008006" key="8">
    <source>
        <dbReference type="Google" id="ProtNLM"/>
    </source>
</evidence>
<dbReference type="Gene3D" id="2.60.40.10">
    <property type="entry name" value="Immunoglobulins"/>
    <property type="match status" value="2"/>
</dbReference>
<dbReference type="InterPro" id="IPR033764">
    <property type="entry name" value="Sdr_B"/>
</dbReference>
<dbReference type="InterPro" id="IPR001434">
    <property type="entry name" value="OmcB-like_DUF11"/>
</dbReference>
<dbReference type="OrthoDB" id="3169091at2"/>
<dbReference type="Proteomes" id="UP000251993">
    <property type="component" value="Chromosome"/>
</dbReference>
<feature type="domain" description="DUF11" evidence="4">
    <location>
        <begin position="794"/>
        <end position="912"/>
    </location>
</feature>
<keyword evidence="3" id="KW-0732">Signal</keyword>
<reference evidence="6 7" key="1">
    <citation type="submission" date="2018-07" db="EMBL/GenBank/DDBJ databases">
        <title>Genome sequencing of Runella.</title>
        <authorList>
            <person name="Baek M.-G."/>
            <person name="Yi H."/>
        </authorList>
    </citation>
    <scope>NUCLEOTIDE SEQUENCE [LARGE SCALE GENOMIC DNA]</scope>
    <source>
        <strain evidence="6 7">HYN0085</strain>
    </source>
</reference>
<keyword evidence="7" id="KW-1185">Reference proteome</keyword>
<gene>
    <name evidence="6" type="ORF">DR864_21660</name>
</gene>
<evidence type="ECO:0000256" key="2">
    <source>
        <dbReference type="ARBA" id="ARBA00022525"/>
    </source>
</evidence>
<dbReference type="Pfam" id="PF01345">
    <property type="entry name" value="DUF11"/>
    <property type="match status" value="1"/>
</dbReference>
<accession>A0A344TNF0</accession>
<dbReference type="KEGG" id="run:DR864_21660"/>
<dbReference type="InterPro" id="IPR013783">
    <property type="entry name" value="Ig-like_fold"/>
</dbReference>
<organism evidence="6 7">
    <name type="scientific">Runella rosea</name>
    <dbReference type="NCBI Taxonomy" id="2259595"/>
    <lineage>
        <taxon>Bacteria</taxon>
        <taxon>Pseudomonadati</taxon>
        <taxon>Bacteroidota</taxon>
        <taxon>Cytophagia</taxon>
        <taxon>Cytophagales</taxon>
        <taxon>Spirosomataceae</taxon>
        <taxon>Runella</taxon>
    </lineage>
</organism>
<dbReference type="AlphaFoldDB" id="A0A344TNF0"/>
<dbReference type="SUPFAM" id="SSF117074">
    <property type="entry name" value="Hypothetical protein PA1324"/>
    <property type="match status" value="2"/>
</dbReference>
<dbReference type="GO" id="GO:0005576">
    <property type="term" value="C:extracellular region"/>
    <property type="evidence" value="ECO:0007669"/>
    <property type="project" value="UniProtKB-SubCell"/>
</dbReference>
<evidence type="ECO:0000256" key="1">
    <source>
        <dbReference type="ARBA" id="ARBA00004613"/>
    </source>
</evidence>
<evidence type="ECO:0000259" key="5">
    <source>
        <dbReference type="Pfam" id="PF17210"/>
    </source>
</evidence>
<feature type="domain" description="SD-repeat containing protein B" evidence="5">
    <location>
        <begin position="632"/>
        <end position="687"/>
    </location>
</feature>
<protein>
    <recommendedName>
        <fullName evidence="8">DUF11 domain-containing protein</fullName>
    </recommendedName>
</protein>
<evidence type="ECO:0000256" key="3">
    <source>
        <dbReference type="ARBA" id="ARBA00022729"/>
    </source>
</evidence>
<evidence type="ECO:0000259" key="4">
    <source>
        <dbReference type="Pfam" id="PF01345"/>
    </source>
</evidence>
<dbReference type="EMBL" id="CP030850">
    <property type="protein sequence ID" value="AXE20171.1"/>
    <property type="molecule type" value="Genomic_DNA"/>
</dbReference>
<name>A0A344TNF0_9BACT</name>
<keyword evidence="2" id="KW-0964">Secreted</keyword>
<proteinExistence type="predicted"/>
<sequence length="1021" mass="110323">MSLLSPWVCYTSRTLLTLFAINLLIMSYSVGCRAQVSGTVFYDFDANGIQTSVSPTEAGVTAIGVRIFVNGNAHPLITQTDKAGYYAFTAQQVPSGSAVRVEFFNLPETFSVSSSGPHNGTEVQFVQAPATNVNLGIFNDDEFCNVDINAQIITACYSMGDPLKNGSAGDDPALVLFDYNAEGEGGTPSGSPMEKLANASEIGSTWIASYQRSSNTLIIGAITRRHVGLGPLGTGGFYSVDLNNRVVSNFIDVKTIGIDTGPDPHIDPVTGLNVLPADKLAKSRDSLAFHTAAKVGIGGSQLSVYQDTLFLINLYDRKLYSFSVQKPLKAPANMAEAQTKSFQIPHPGCSNNEFVPWALKYYRGKLYVGVVCTAETSQKKSDLKAAIYEFDQKTTTFNNIFEFGLDYPRGAIDATPGCDATNGWQPWTNVFPKQCNYPAGSPDPVAAFAIYPQAILSDIEFDDDGSLIIAFMDRLGLQTGQDQPGIAVDDTLNYYGFMSGDIVRAQYNADSTYTLENNGKSGNLQGCGINTNSGPGGGEFFCEDYWLNGANEVGHREITNGAMLKIAGIPEVLVSAMDPIHGLYLSTGFVAYDTKTGTRNRSFSVYSLNPGSLGKSGGVGDLARICDPAPLEIGNTVWLDVNKDGIQTPNEALLDNIVITLHDMQNGGTEVARDTTANGGHYYFNDTNVAGRLKRNHTYEIRIDLNQEIPTSVLGTIPANGRLQAQTVKLIDTLTISPLQVTGDTQNFLRDSDAEFNTDSTQAIVKVITGDNSQNNFTFDIGLTINDMMEKKIDLEITKRVIGNCIHEVGDEVIFEIVVRNVATTSTAIADSVMIADTLVNNLTFINFTTNKGTYDPSTHIWGPFSIQPGESDTLTITAKINKIDGFQGGFVSNQAEVIKAIGVDLDSEPNNYDKTEDDYAIAYLSVPIPICTSRQDTLIINAPGGFTSYQWFKDGVEIIGATAQTLSVHEPGNYTVEVDSGQCPTNNCCPIVVREYCECPARPCIPVILKKIKASLPLTK</sequence>
<comment type="subcellular location">
    <subcellularLocation>
        <location evidence="1">Secreted</location>
    </subcellularLocation>
</comment>